<protein>
    <submittedName>
        <fullName evidence="2">Uncharacterized protein</fullName>
    </submittedName>
</protein>
<evidence type="ECO:0000313" key="2">
    <source>
        <dbReference type="EMBL" id="GJS70984.1"/>
    </source>
</evidence>
<reference evidence="2" key="1">
    <citation type="journal article" date="2022" name="Int. J. Mol. Sci.">
        <title>Draft Genome of Tanacetum Coccineum: Genomic Comparison of Closely Related Tanacetum-Family Plants.</title>
        <authorList>
            <person name="Yamashiro T."/>
            <person name="Shiraishi A."/>
            <person name="Nakayama K."/>
            <person name="Satake H."/>
        </authorList>
    </citation>
    <scope>NUCLEOTIDE SEQUENCE</scope>
</reference>
<name>A0ABQ4Y0G4_9ASTR</name>
<sequence length="292" mass="32915">MSKVLQEKGSGNLPCSTKTKPRDHVKSISTTVDADTALIRRIGPGRYAVSGPQNSKLFFMPRQATVPFPSRLYDDCYDEDKGSCRLKNFYAYSIGTTPLNDALPPKEKDPRRLGKLASTKLIFELADRIVKHPKDPLYGDYIKLNGLNEPLELRRNRVDDLEPTIEEGEDKIGCKGKNVVGAFMNIPIFVGNFSVETDFAIVENMDAYRDDGMGDVICDLSSMATRSISRFKHLTNMQSKKMRPLLKVSIRLMLAYRPAFTIHDLAHKRNMEDHTVQIPGEFLVLVLLTSYP</sequence>
<dbReference type="Proteomes" id="UP001151760">
    <property type="component" value="Unassembled WGS sequence"/>
</dbReference>
<evidence type="ECO:0000313" key="3">
    <source>
        <dbReference type="Proteomes" id="UP001151760"/>
    </source>
</evidence>
<reference evidence="2" key="2">
    <citation type="submission" date="2022-01" db="EMBL/GenBank/DDBJ databases">
        <authorList>
            <person name="Yamashiro T."/>
            <person name="Shiraishi A."/>
            <person name="Satake H."/>
            <person name="Nakayama K."/>
        </authorList>
    </citation>
    <scope>NUCLEOTIDE SEQUENCE</scope>
</reference>
<feature type="region of interest" description="Disordered" evidence="1">
    <location>
        <begin position="1"/>
        <end position="24"/>
    </location>
</feature>
<dbReference type="EMBL" id="BQNB010009972">
    <property type="protein sequence ID" value="GJS70984.1"/>
    <property type="molecule type" value="Genomic_DNA"/>
</dbReference>
<organism evidence="2 3">
    <name type="scientific">Tanacetum coccineum</name>
    <dbReference type="NCBI Taxonomy" id="301880"/>
    <lineage>
        <taxon>Eukaryota</taxon>
        <taxon>Viridiplantae</taxon>
        <taxon>Streptophyta</taxon>
        <taxon>Embryophyta</taxon>
        <taxon>Tracheophyta</taxon>
        <taxon>Spermatophyta</taxon>
        <taxon>Magnoliopsida</taxon>
        <taxon>eudicotyledons</taxon>
        <taxon>Gunneridae</taxon>
        <taxon>Pentapetalae</taxon>
        <taxon>asterids</taxon>
        <taxon>campanulids</taxon>
        <taxon>Asterales</taxon>
        <taxon>Asteraceae</taxon>
        <taxon>Asteroideae</taxon>
        <taxon>Anthemideae</taxon>
        <taxon>Anthemidinae</taxon>
        <taxon>Tanacetum</taxon>
    </lineage>
</organism>
<proteinExistence type="predicted"/>
<gene>
    <name evidence="2" type="ORF">Tco_0703825</name>
</gene>
<comment type="caution">
    <text evidence="2">The sequence shown here is derived from an EMBL/GenBank/DDBJ whole genome shotgun (WGS) entry which is preliminary data.</text>
</comment>
<evidence type="ECO:0000256" key="1">
    <source>
        <dbReference type="SAM" id="MobiDB-lite"/>
    </source>
</evidence>
<keyword evidence="3" id="KW-1185">Reference proteome</keyword>
<accession>A0ABQ4Y0G4</accession>